<proteinExistence type="predicted"/>
<dbReference type="AlphaFoldDB" id="A0A1M6KM00"/>
<reference evidence="3" key="1">
    <citation type="submission" date="2016-11" db="EMBL/GenBank/DDBJ databases">
        <authorList>
            <person name="Varghese N."/>
            <person name="Submissions S."/>
        </authorList>
    </citation>
    <scope>NUCLEOTIDE SEQUENCE [LARGE SCALE GENOMIC DNA]</scope>
    <source>
        <strain evidence="3">DSM 16057</strain>
    </source>
</reference>
<keyword evidence="1" id="KW-0472">Membrane</keyword>
<accession>A0A1M6KM00</accession>
<protein>
    <submittedName>
        <fullName evidence="2">Uncharacterized protein</fullName>
    </submittedName>
</protein>
<keyword evidence="1" id="KW-1133">Transmembrane helix</keyword>
<gene>
    <name evidence="2" type="ORF">SAMN02745219_02918</name>
</gene>
<evidence type="ECO:0000313" key="3">
    <source>
        <dbReference type="Proteomes" id="UP000184529"/>
    </source>
</evidence>
<evidence type="ECO:0000256" key="1">
    <source>
        <dbReference type="SAM" id="Phobius"/>
    </source>
</evidence>
<evidence type="ECO:0000313" key="2">
    <source>
        <dbReference type="EMBL" id="SHJ59960.1"/>
    </source>
</evidence>
<sequence length="106" mass="12158">MLDLPSELYRPVATLLYTLLCVAMGIIAYFLRDIRQSVKEKQQEQDQKIDGIQKDLNVIRETLPQRYVLRDDFIRAIAGLDNKVDNIGKEVSEINKALNRLIGGVR</sequence>
<dbReference type="Proteomes" id="UP000184529">
    <property type="component" value="Unassembled WGS sequence"/>
</dbReference>
<organism evidence="2 3">
    <name type="scientific">Desulfofundulus thermosubterraneus DSM 16057</name>
    <dbReference type="NCBI Taxonomy" id="1121432"/>
    <lineage>
        <taxon>Bacteria</taxon>
        <taxon>Bacillati</taxon>
        <taxon>Bacillota</taxon>
        <taxon>Clostridia</taxon>
        <taxon>Eubacteriales</taxon>
        <taxon>Peptococcaceae</taxon>
        <taxon>Desulfofundulus</taxon>
    </lineage>
</organism>
<dbReference type="RefSeq" id="WP_072870712.1">
    <property type="nucleotide sequence ID" value="NZ_FQZM01000043.1"/>
</dbReference>
<feature type="transmembrane region" description="Helical" evidence="1">
    <location>
        <begin position="12"/>
        <end position="31"/>
    </location>
</feature>
<dbReference type="STRING" id="1121432.SAMN02745219_02918"/>
<dbReference type="EMBL" id="FQZM01000043">
    <property type="protein sequence ID" value="SHJ59960.1"/>
    <property type="molecule type" value="Genomic_DNA"/>
</dbReference>
<dbReference type="OrthoDB" id="1956107at2"/>
<name>A0A1M6KM00_9FIRM</name>
<keyword evidence="1" id="KW-0812">Transmembrane</keyword>
<keyword evidence="3" id="KW-1185">Reference proteome</keyword>